<dbReference type="EMBL" id="VFMN01000001">
    <property type="protein sequence ID" value="TQJ07043.1"/>
    <property type="molecule type" value="Genomic_DNA"/>
</dbReference>
<gene>
    <name evidence="4" type="ORF">FB458_0089</name>
</gene>
<dbReference type="Pfam" id="PF00144">
    <property type="entry name" value="Beta-lactamase"/>
    <property type="match status" value="1"/>
</dbReference>
<feature type="region of interest" description="Disordered" evidence="1">
    <location>
        <begin position="396"/>
        <end position="436"/>
    </location>
</feature>
<reference evidence="4 5" key="1">
    <citation type="submission" date="2019-06" db="EMBL/GenBank/DDBJ databases">
        <title>Sequencing the genomes of 1000 actinobacteria strains.</title>
        <authorList>
            <person name="Klenk H.-P."/>
        </authorList>
    </citation>
    <scope>NUCLEOTIDE SEQUENCE [LARGE SCALE GENOMIC DNA]</scope>
    <source>
        <strain evidence="4 5">DSM 18607</strain>
    </source>
</reference>
<dbReference type="PANTHER" id="PTHR46825">
    <property type="entry name" value="D-ALANYL-D-ALANINE-CARBOXYPEPTIDASE/ENDOPEPTIDASE AMPH"/>
    <property type="match status" value="1"/>
</dbReference>
<dbReference type="AlphaFoldDB" id="A0A542DVC0"/>
<dbReference type="RefSeq" id="WP_170185517.1">
    <property type="nucleotide sequence ID" value="NZ_BAAAPR010000018.1"/>
</dbReference>
<keyword evidence="4" id="KW-0378">Hydrolase</keyword>
<dbReference type="Proteomes" id="UP000317893">
    <property type="component" value="Unassembled WGS sequence"/>
</dbReference>
<evidence type="ECO:0000256" key="2">
    <source>
        <dbReference type="SAM" id="SignalP"/>
    </source>
</evidence>
<dbReference type="GO" id="GO:0004180">
    <property type="term" value="F:carboxypeptidase activity"/>
    <property type="evidence" value="ECO:0007669"/>
    <property type="project" value="UniProtKB-KW"/>
</dbReference>
<proteinExistence type="predicted"/>
<organism evidence="4 5">
    <name type="scientific">Lapillicoccus jejuensis</name>
    <dbReference type="NCBI Taxonomy" id="402171"/>
    <lineage>
        <taxon>Bacteria</taxon>
        <taxon>Bacillati</taxon>
        <taxon>Actinomycetota</taxon>
        <taxon>Actinomycetes</taxon>
        <taxon>Micrococcales</taxon>
        <taxon>Intrasporangiaceae</taxon>
        <taxon>Lapillicoccus</taxon>
    </lineage>
</organism>
<evidence type="ECO:0000313" key="4">
    <source>
        <dbReference type="EMBL" id="TQJ07043.1"/>
    </source>
</evidence>
<evidence type="ECO:0000256" key="1">
    <source>
        <dbReference type="SAM" id="MobiDB-lite"/>
    </source>
</evidence>
<evidence type="ECO:0000259" key="3">
    <source>
        <dbReference type="Pfam" id="PF00144"/>
    </source>
</evidence>
<sequence length="436" mass="45134">MTVLAILALGVPAAAATAAPTPPVPKPAVPASTATAHDRRPAAQARLQQDLQAVVDAGAVGVVAASTTRGGDWWKGAAGVRNPSTGSAAQPFDTVRVGSVTKAMVATLAMQEVDRRHWSLSTTVDDVLPGLLGAHGDVTLEELLSHRSGLPDYLTALLRTAQTPEQVETVLATRRTDQQLVAAALADPWSFTPGTSFSYSNTNYVVVGMMLAAATHRSVGSLLAQRVFAPAGMGSARFPMNGPTYDGAHLSDVALWGDPPGILDDLGSTSFSSAGAVVANASDIDRFYRALMAGRLTSKGSLQQMLTPRTTTPLRYGLGIYAVGDPCPAADGSPQLLFGHDGATFGTLTVVFTSTDGTRQASVAYNGRDYSTTTPQSAVAANQVLVDAFTASCPRPVTAGGQTAGERPDGVDGRLLGQAPQDAWVPPTRSALTRSR</sequence>
<evidence type="ECO:0000313" key="5">
    <source>
        <dbReference type="Proteomes" id="UP000317893"/>
    </source>
</evidence>
<dbReference type="InterPro" id="IPR012338">
    <property type="entry name" value="Beta-lactam/transpept-like"/>
</dbReference>
<comment type="caution">
    <text evidence="4">The sequence shown here is derived from an EMBL/GenBank/DDBJ whole genome shotgun (WGS) entry which is preliminary data.</text>
</comment>
<feature type="region of interest" description="Disordered" evidence="1">
    <location>
        <begin position="16"/>
        <end position="40"/>
    </location>
</feature>
<dbReference type="InterPro" id="IPR050491">
    <property type="entry name" value="AmpC-like"/>
</dbReference>
<keyword evidence="5" id="KW-1185">Reference proteome</keyword>
<protein>
    <submittedName>
        <fullName evidence="4">D-alanyl-D-alanine carboxypeptidase</fullName>
    </submittedName>
</protein>
<keyword evidence="4" id="KW-0121">Carboxypeptidase</keyword>
<dbReference type="Gene3D" id="3.40.710.10">
    <property type="entry name" value="DD-peptidase/beta-lactamase superfamily"/>
    <property type="match status" value="1"/>
</dbReference>
<feature type="chain" id="PRO_5039562808" evidence="2">
    <location>
        <begin position="19"/>
        <end position="436"/>
    </location>
</feature>
<dbReference type="PANTHER" id="PTHR46825:SF7">
    <property type="entry name" value="D-ALANYL-D-ALANINE CARBOXYPEPTIDASE"/>
    <property type="match status" value="1"/>
</dbReference>
<dbReference type="SUPFAM" id="SSF56601">
    <property type="entry name" value="beta-lactamase/transpeptidase-like"/>
    <property type="match status" value="1"/>
</dbReference>
<keyword evidence="4" id="KW-0645">Protease</keyword>
<keyword evidence="2" id="KW-0732">Signal</keyword>
<dbReference type="InterPro" id="IPR001466">
    <property type="entry name" value="Beta-lactam-related"/>
</dbReference>
<feature type="signal peptide" evidence="2">
    <location>
        <begin position="1"/>
        <end position="18"/>
    </location>
</feature>
<feature type="domain" description="Beta-lactamase-related" evidence="3">
    <location>
        <begin position="52"/>
        <end position="354"/>
    </location>
</feature>
<accession>A0A542DVC0</accession>
<name>A0A542DVC0_9MICO</name>